<dbReference type="EMBL" id="SMSI01000002">
    <property type="protein sequence ID" value="TDH35774.1"/>
    <property type="molecule type" value="Genomic_DNA"/>
</dbReference>
<keyword evidence="3" id="KW-1185">Reference proteome</keyword>
<accession>A0A4R5PKM2</accession>
<sequence length="82" mass="8573">MPDVFITALFLSFTLVRLIKGNWLHYPGHVAVSILGGMVGLIALMVLEPGSQTDWVSGNAAAAVGAWAAMLLFDRVTTGSAG</sequence>
<keyword evidence="1" id="KW-0472">Membrane</keyword>
<evidence type="ECO:0000313" key="2">
    <source>
        <dbReference type="EMBL" id="TDH35774.1"/>
    </source>
</evidence>
<feature type="transmembrane region" description="Helical" evidence="1">
    <location>
        <begin position="28"/>
        <end position="47"/>
    </location>
</feature>
<comment type="caution">
    <text evidence="2">The sequence shown here is derived from an EMBL/GenBank/DDBJ whole genome shotgun (WGS) entry which is preliminary data.</text>
</comment>
<dbReference type="Proteomes" id="UP000295131">
    <property type="component" value="Unassembled WGS sequence"/>
</dbReference>
<proteinExistence type="predicted"/>
<name>A0A4R5PKM2_9HYPH</name>
<dbReference type="RefSeq" id="WP_133284474.1">
    <property type="nucleotide sequence ID" value="NZ_SMSI01000002.1"/>
</dbReference>
<protein>
    <submittedName>
        <fullName evidence="2">Uncharacterized protein</fullName>
    </submittedName>
</protein>
<evidence type="ECO:0000256" key="1">
    <source>
        <dbReference type="SAM" id="Phobius"/>
    </source>
</evidence>
<reference evidence="2 3" key="1">
    <citation type="journal article" date="2013" name="Int. J. Syst. Evol. Microbiol.">
        <title>Hoeflea suaedae sp. nov., an endophytic bacterium isolated from the root of the halophyte Suaeda maritima.</title>
        <authorList>
            <person name="Chung E.J."/>
            <person name="Park J.A."/>
            <person name="Pramanik P."/>
            <person name="Bibi F."/>
            <person name="Jeon C.O."/>
            <person name="Chung Y.R."/>
        </authorList>
    </citation>
    <scope>NUCLEOTIDE SEQUENCE [LARGE SCALE GENOMIC DNA]</scope>
    <source>
        <strain evidence="2 3">YC6898</strain>
    </source>
</reference>
<keyword evidence="1" id="KW-1133">Transmembrane helix</keyword>
<evidence type="ECO:0000313" key="3">
    <source>
        <dbReference type="Proteomes" id="UP000295131"/>
    </source>
</evidence>
<organism evidence="2 3">
    <name type="scientific">Pseudohoeflea suaedae</name>
    <dbReference type="NCBI Taxonomy" id="877384"/>
    <lineage>
        <taxon>Bacteria</taxon>
        <taxon>Pseudomonadati</taxon>
        <taxon>Pseudomonadota</taxon>
        <taxon>Alphaproteobacteria</taxon>
        <taxon>Hyphomicrobiales</taxon>
        <taxon>Rhizobiaceae</taxon>
        <taxon>Pseudohoeflea</taxon>
    </lineage>
</organism>
<dbReference type="AlphaFoldDB" id="A0A4R5PKM2"/>
<keyword evidence="1" id="KW-0812">Transmembrane</keyword>
<gene>
    <name evidence="2" type="ORF">E2A64_10620</name>
</gene>
<dbReference type="OrthoDB" id="8082671at2"/>